<organism evidence="7 8">
    <name type="scientific">candidate division WOR-3 bacterium</name>
    <dbReference type="NCBI Taxonomy" id="2052148"/>
    <lineage>
        <taxon>Bacteria</taxon>
        <taxon>Bacteria division WOR-3</taxon>
    </lineage>
</organism>
<dbReference type="InterPro" id="IPR058240">
    <property type="entry name" value="rSAM_sf"/>
</dbReference>
<evidence type="ECO:0000259" key="6">
    <source>
        <dbReference type="PROSITE" id="PS51918"/>
    </source>
</evidence>
<comment type="caution">
    <text evidence="7">The sequence shown here is derived from an EMBL/GenBank/DDBJ whole genome shotgun (WGS) entry which is preliminary data.</text>
</comment>
<sequence length="439" mass="51659">MKKSISTNPRVLLCTTYRRFPRDYTTIANAPRRVSPGLRFIKQNVPEVEILEYPRWHQYVAKLREGWDVVGFSFYQNDITQIERMAAEARKQGVRELWAGNYGALDYSIPSLVDRVFIGPAEDDVAQVFGYRVRREDIQHPVMMANFSVIPGIRTLTLGLLYTAHGCPYKCSFCQTPVFDKDRFTINLDSIERVLRYYKKLGVAYLFPMDEIFGIYPKFTDELTRLFARYKFRWWAQSRASLFMHNLDTWHERGLRIPSVGVESMIQNSLDGVNKRQKIDEIYEFCRRTREKKGMFRISYSMIGHENLNVEQTLEDAALIRKADFDAHAVSVITPFPRTPLWEKLKENNGIFDRKFSHYKLRHLVWHHPHISPEQMRYLLIYIESRLNSTFKFIHKGLSKFLWGGVRQDGPGILWRSFLKGPVAAAFVDDRKQVFFERP</sequence>
<dbReference type="SMART" id="SM00729">
    <property type="entry name" value="Elp3"/>
    <property type="match status" value="1"/>
</dbReference>
<dbReference type="PANTHER" id="PTHR43409">
    <property type="entry name" value="ANAEROBIC MAGNESIUM-PROTOPORPHYRIN IX MONOMETHYL ESTER CYCLASE-RELATED"/>
    <property type="match status" value="1"/>
</dbReference>
<reference evidence="7" key="1">
    <citation type="submission" date="2019-11" db="EMBL/GenBank/DDBJ databases">
        <title>Microbial mats filling the niche in hypersaline microbial mats.</title>
        <authorList>
            <person name="Wong H.L."/>
            <person name="Macleod F.I."/>
            <person name="White R.A. III"/>
            <person name="Burns B.P."/>
        </authorList>
    </citation>
    <scope>NUCLEOTIDE SEQUENCE</scope>
    <source>
        <strain evidence="7">Bin_327</strain>
    </source>
</reference>
<dbReference type="AlphaFoldDB" id="A0A9D5K9Z8"/>
<dbReference type="GO" id="GO:0003824">
    <property type="term" value="F:catalytic activity"/>
    <property type="evidence" value="ECO:0007669"/>
    <property type="project" value="InterPro"/>
</dbReference>
<proteinExistence type="predicted"/>
<evidence type="ECO:0000256" key="5">
    <source>
        <dbReference type="ARBA" id="ARBA00023014"/>
    </source>
</evidence>
<dbReference type="Gene3D" id="3.80.30.20">
    <property type="entry name" value="tm_1862 like domain"/>
    <property type="match status" value="1"/>
</dbReference>
<dbReference type="EMBL" id="WJKJ01000273">
    <property type="protein sequence ID" value="MBD3365182.1"/>
    <property type="molecule type" value="Genomic_DNA"/>
</dbReference>
<dbReference type="GO" id="GO:0051536">
    <property type="term" value="F:iron-sulfur cluster binding"/>
    <property type="evidence" value="ECO:0007669"/>
    <property type="project" value="UniProtKB-KW"/>
</dbReference>
<name>A0A9D5K9Z8_UNCW3</name>
<evidence type="ECO:0000256" key="2">
    <source>
        <dbReference type="ARBA" id="ARBA00022691"/>
    </source>
</evidence>
<dbReference type="Proteomes" id="UP000630660">
    <property type="component" value="Unassembled WGS sequence"/>
</dbReference>
<dbReference type="SFLD" id="SFLDS00029">
    <property type="entry name" value="Radical_SAM"/>
    <property type="match status" value="1"/>
</dbReference>
<dbReference type="PROSITE" id="PS51918">
    <property type="entry name" value="RADICAL_SAM"/>
    <property type="match status" value="1"/>
</dbReference>
<evidence type="ECO:0000256" key="3">
    <source>
        <dbReference type="ARBA" id="ARBA00022723"/>
    </source>
</evidence>
<keyword evidence="4" id="KW-0408">Iron</keyword>
<dbReference type="InterPro" id="IPR051198">
    <property type="entry name" value="BchE-like"/>
</dbReference>
<dbReference type="GO" id="GO:0046872">
    <property type="term" value="F:metal ion binding"/>
    <property type="evidence" value="ECO:0007669"/>
    <property type="project" value="UniProtKB-KW"/>
</dbReference>
<dbReference type="PANTHER" id="PTHR43409:SF7">
    <property type="entry name" value="BLL1977 PROTEIN"/>
    <property type="match status" value="1"/>
</dbReference>
<dbReference type="Pfam" id="PF04055">
    <property type="entry name" value="Radical_SAM"/>
    <property type="match status" value="1"/>
</dbReference>
<gene>
    <name evidence="7" type="ORF">GF359_08200</name>
</gene>
<evidence type="ECO:0000313" key="8">
    <source>
        <dbReference type="Proteomes" id="UP000630660"/>
    </source>
</evidence>
<evidence type="ECO:0000256" key="4">
    <source>
        <dbReference type="ARBA" id="ARBA00023004"/>
    </source>
</evidence>
<dbReference type="CDD" id="cd01335">
    <property type="entry name" value="Radical_SAM"/>
    <property type="match status" value="1"/>
</dbReference>
<keyword evidence="2" id="KW-0949">S-adenosyl-L-methionine</keyword>
<dbReference type="InterPro" id="IPR006638">
    <property type="entry name" value="Elp3/MiaA/NifB-like_rSAM"/>
</dbReference>
<evidence type="ECO:0000256" key="1">
    <source>
        <dbReference type="ARBA" id="ARBA00001966"/>
    </source>
</evidence>
<keyword evidence="5" id="KW-0411">Iron-sulfur</keyword>
<dbReference type="SFLD" id="SFLDG01082">
    <property type="entry name" value="B12-binding_domain_containing"/>
    <property type="match status" value="1"/>
</dbReference>
<dbReference type="InterPro" id="IPR023404">
    <property type="entry name" value="rSAM_horseshoe"/>
</dbReference>
<feature type="domain" description="Radical SAM core" evidence="6">
    <location>
        <begin position="153"/>
        <end position="374"/>
    </location>
</feature>
<evidence type="ECO:0000313" key="7">
    <source>
        <dbReference type="EMBL" id="MBD3365182.1"/>
    </source>
</evidence>
<protein>
    <submittedName>
        <fullName evidence="7">Radical SAM protein</fullName>
    </submittedName>
</protein>
<dbReference type="GO" id="GO:0005829">
    <property type="term" value="C:cytosol"/>
    <property type="evidence" value="ECO:0007669"/>
    <property type="project" value="TreeGrafter"/>
</dbReference>
<comment type="cofactor">
    <cofactor evidence="1">
        <name>[4Fe-4S] cluster</name>
        <dbReference type="ChEBI" id="CHEBI:49883"/>
    </cofactor>
</comment>
<dbReference type="SUPFAM" id="SSF102114">
    <property type="entry name" value="Radical SAM enzymes"/>
    <property type="match status" value="1"/>
</dbReference>
<accession>A0A9D5K9Z8</accession>
<keyword evidence="3" id="KW-0479">Metal-binding</keyword>
<dbReference type="InterPro" id="IPR007197">
    <property type="entry name" value="rSAM"/>
</dbReference>